<sequence length="314" mass="34576">MTIGIFPAAGGLGGSTYKHLLKLVPADQVVLISRNPDKVPQEYAQAGAVLRQASYESSPEELAKAFDGVKTLFLISYPSHVHKYRVKVQIPAVDAARRAGVKHIFYSSLGFASLKKSSSLAEVMQAHLDTERYLAKLASEDESFTYTSIREGIYSESTPIYTAFFTPENASHKKEILIPHDGSGPGVTWVKQDELGEASARLIADYVAETQKFEYVNDIVTLTGIREWSLADTVHLLAKTLGKEVRIRQVSVDEYVAQPQVLEKFGSRENAVTWATAWDAIRAGETAVVTPDMEKILGRKPEAFETTIGNILGR</sequence>
<organism evidence="2 3">
    <name type="scientific">Gibberella moniliformis (strain M3125 / FGSC 7600)</name>
    <name type="common">Maize ear and stalk rot fungus</name>
    <name type="synonym">Fusarium verticillioides</name>
    <dbReference type="NCBI Taxonomy" id="334819"/>
    <lineage>
        <taxon>Eukaryota</taxon>
        <taxon>Fungi</taxon>
        <taxon>Dikarya</taxon>
        <taxon>Ascomycota</taxon>
        <taxon>Pezizomycotina</taxon>
        <taxon>Sordariomycetes</taxon>
        <taxon>Hypocreomycetidae</taxon>
        <taxon>Hypocreales</taxon>
        <taxon>Nectriaceae</taxon>
        <taxon>Fusarium</taxon>
        <taxon>Fusarium fujikuroi species complex</taxon>
    </lineage>
</organism>
<dbReference type="Pfam" id="PF05368">
    <property type="entry name" value="NmrA"/>
    <property type="match status" value="1"/>
</dbReference>
<dbReference type="HOGENOM" id="CLU_007383_10_4_1"/>
<feature type="domain" description="NmrA-like" evidence="1">
    <location>
        <begin position="2"/>
        <end position="256"/>
    </location>
</feature>
<name>W7MGL8_GIBM7</name>
<dbReference type="RefSeq" id="XP_018757039.1">
    <property type="nucleotide sequence ID" value="XM_018899047.1"/>
</dbReference>
<dbReference type="PANTHER" id="PTHR47129:SF1">
    <property type="entry name" value="NMRA-LIKE DOMAIN-CONTAINING PROTEIN"/>
    <property type="match status" value="1"/>
</dbReference>
<evidence type="ECO:0000259" key="1">
    <source>
        <dbReference type="Pfam" id="PF05368"/>
    </source>
</evidence>
<reference evidence="2 3" key="1">
    <citation type="journal article" date="2010" name="Nature">
        <title>Comparative genomics reveals mobile pathogenicity chromosomes in Fusarium.</title>
        <authorList>
            <person name="Ma L.J."/>
            <person name="van der Does H.C."/>
            <person name="Borkovich K.A."/>
            <person name="Coleman J.J."/>
            <person name="Daboussi M.J."/>
            <person name="Di Pietro A."/>
            <person name="Dufresne M."/>
            <person name="Freitag M."/>
            <person name="Grabherr M."/>
            <person name="Henrissat B."/>
            <person name="Houterman P.M."/>
            <person name="Kang S."/>
            <person name="Shim W.B."/>
            <person name="Woloshuk C."/>
            <person name="Xie X."/>
            <person name="Xu J.R."/>
            <person name="Antoniw J."/>
            <person name="Baker S.E."/>
            <person name="Bluhm B.H."/>
            <person name="Breakspear A."/>
            <person name="Brown D.W."/>
            <person name="Butchko R.A."/>
            <person name="Chapman S."/>
            <person name="Coulson R."/>
            <person name="Coutinho P.M."/>
            <person name="Danchin E.G."/>
            <person name="Diener A."/>
            <person name="Gale L.R."/>
            <person name="Gardiner D.M."/>
            <person name="Goff S."/>
            <person name="Hammond-Kosack K.E."/>
            <person name="Hilburn K."/>
            <person name="Hua-Van A."/>
            <person name="Jonkers W."/>
            <person name="Kazan K."/>
            <person name="Kodira C.D."/>
            <person name="Koehrsen M."/>
            <person name="Kumar L."/>
            <person name="Lee Y.H."/>
            <person name="Li L."/>
            <person name="Manners J.M."/>
            <person name="Miranda-Saavedra D."/>
            <person name="Mukherjee M."/>
            <person name="Park G."/>
            <person name="Park J."/>
            <person name="Park S.Y."/>
            <person name="Proctor R.H."/>
            <person name="Regev A."/>
            <person name="Ruiz-Roldan M.C."/>
            <person name="Sain D."/>
            <person name="Sakthikumar S."/>
            <person name="Sykes S."/>
            <person name="Schwartz D.C."/>
            <person name="Turgeon B.G."/>
            <person name="Wapinski I."/>
            <person name="Yoder O."/>
            <person name="Young S."/>
            <person name="Zeng Q."/>
            <person name="Zhou S."/>
            <person name="Galagan J."/>
            <person name="Cuomo C.A."/>
            <person name="Kistler H.C."/>
            <person name="Rep M."/>
        </authorList>
    </citation>
    <scope>NUCLEOTIDE SEQUENCE [LARGE SCALE GENOMIC DNA]</scope>
    <source>
        <strain evidence="3">M3125 / FGSC 7600</strain>
    </source>
</reference>
<dbReference type="eggNOG" id="ENOG502S0NM">
    <property type="taxonomic scope" value="Eukaryota"/>
</dbReference>
<protein>
    <recommendedName>
        <fullName evidence="1">NmrA-like domain-containing protein</fullName>
    </recommendedName>
</protein>
<dbReference type="Gene3D" id="3.90.25.10">
    <property type="entry name" value="UDP-galactose 4-epimerase, domain 1"/>
    <property type="match status" value="1"/>
</dbReference>
<dbReference type="EMBL" id="CM000586">
    <property type="protein sequence ID" value="EWG50848.1"/>
    <property type="molecule type" value="Genomic_DNA"/>
</dbReference>
<dbReference type="VEuPathDB" id="FungiDB:FVEG_09979"/>
<dbReference type="InterPro" id="IPR036291">
    <property type="entry name" value="NAD(P)-bd_dom_sf"/>
</dbReference>
<dbReference type="PANTHER" id="PTHR47129">
    <property type="entry name" value="QUINONE OXIDOREDUCTASE 2"/>
    <property type="match status" value="1"/>
</dbReference>
<dbReference type="OrthoDB" id="419598at2759"/>
<dbReference type="Gene3D" id="3.40.50.720">
    <property type="entry name" value="NAD(P)-binding Rossmann-like Domain"/>
    <property type="match status" value="1"/>
</dbReference>
<dbReference type="KEGG" id="fvr:FVEG_09979"/>
<dbReference type="SUPFAM" id="SSF51735">
    <property type="entry name" value="NAD(P)-binding Rossmann-fold domains"/>
    <property type="match status" value="1"/>
</dbReference>
<dbReference type="GeneID" id="30067597"/>
<accession>W7MGL8</accession>
<dbReference type="OMA" id="QDPQFTY"/>
<evidence type="ECO:0000313" key="2">
    <source>
        <dbReference type="EMBL" id="EWG50848.1"/>
    </source>
</evidence>
<gene>
    <name evidence="2" type="ORF">FVEG_09979</name>
</gene>
<proteinExistence type="predicted"/>
<dbReference type="InterPro" id="IPR008030">
    <property type="entry name" value="NmrA-like"/>
</dbReference>
<evidence type="ECO:0000313" key="3">
    <source>
        <dbReference type="Proteomes" id="UP000009096"/>
    </source>
</evidence>
<dbReference type="AlphaFoldDB" id="W7MGL8"/>
<dbReference type="Proteomes" id="UP000009096">
    <property type="component" value="Chromosome 9"/>
</dbReference>
<dbReference type="InterPro" id="IPR052718">
    <property type="entry name" value="NmrA-type_oxidoreductase"/>
</dbReference>
<dbReference type="EMBL" id="DS022255">
    <property type="protein sequence ID" value="EWG50848.1"/>
    <property type="molecule type" value="Genomic_DNA"/>
</dbReference>
<keyword evidence="3" id="KW-1185">Reference proteome</keyword>